<reference evidence="5" key="2">
    <citation type="submission" date="2025-09" db="UniProtKB">
        <authorList>
            <consortium name="Ensembl"/>
        </authorList>
    </citation>
    <scope>IDENTIFICATION</scope>
</reference>
<evidence type="ECO:0000256" key="3">
    <source>
        <dbReference type="ARBA" id="ARBA00025777"/>
    </source>
</evidence>
<keyword evidence="4" id="KW-0539">Nucleus</keyword>
<dbReference type="Pfam" id="PF12799">
    <property type="entry name" value="LRR_4"/>
    <property type="match status" value="1"/>
</dbReference>
<sequence>MLMENRIHLELRNKTPSEVRELVLDNCKTTDGNTEGLTDEFVNLVFLSLIDVGLSSISNIPRLEKLKKLELSDNKISGGLEVLAKQLPNLTHLSLSGNKLKEISTLEPLHSTISLSIPHYVSRVRTLGLV</sequence>
<dbReference type="InterPro" id="IPR032675">
    <property type="entry name" value="LRR_dom_sf"/>
</dbReference>
<dbReference type="PANTHER" id="PTHR11375">
    <property type="entry name" value="ACIDIC LEUCINE-RICH NUCLEAR PHOSPHOPROTEIN 32"/>
    <property type="match status" value="1"/>
</dbReference>
<evidence type="ECO:0000256" key="1">
    <source>
        <dbReference type="ARBA" id="ARBA00022614"/>
    </source>
</evidence>
<dbReference type="InterPro" id="IPR025875">
    <property type="entry name" value="Leu-rich_rpt_4"/>
</dbReference>
<evidence type="ECO:0000256" key="2">
    <source>
        <dbReference type="ARBA" id="ARBA00022737"/>
    </source>
</evidence>
<dbReference type="SUPFAM" id="SSF52058">
    <property type="entry name" value="L domain-like"/>
    <property type="match status" value="1"/>
</dbReference>
<accession>A0A3Q2YNQ7</accession>
<dbReference type="GO" id="GO:0005634">
    <property type="term" value="C:nucleus"/>
    <property type="evidence" value="ECO:0007669"/>
    <property type="project" value="UniProtKB-SubCell"/>
</dbReference>
<dbReference type="GO" id="GO:0042393">
    <property type="term" value="F:histone binding"/>
    <property type="evidence" value="ECO:0007669"/>
    <property type="project" value="TreeGrafter"/>
</dbReference>
<keyword evidence="6" id="KW-1185">Reference proteome</keyword>
<dbReference type="PANTHER" id="PTHR11375:SF0">
    <property type="entry name" value="ACIDIC LEUCINE-RICH NUCLEAR PHOSPHOPROTEIN 32 FAMILY MEMBER A"/>
    <property type="match status" value="1"/>
</dbReference>
<dbReference type="Proteomes" id="UP000264820">
    <property type="component" value="Unplaced"/>
</dbReference>
<dbReference type="PRINTS" id="PR00019">
    <property type="entry name" value="LEURICHRPT"/>
</dbReference>
<keyword evidence="2" id="KW-0677">Repeat</keyword>
<dbReference type="GO" id="GO:0042981">
    <property type="term" value="P:regulation of apoptotic process"/>
    <property type="evidence" value="ECO:0007669"/>
    <property type="project" value="TreeGrafter"/>
</dbReference>
<dbReference type="Ensembl" id="ENSHCOT00000008937.1">
    <property type="protein sequence ID" value="ENSHCOP00000019358.1"/>
    <property type="gene ID" value="ENSHCOG00000004637.1"/>
</dbReference>
<keyword evidence="1 4" id="KW-0433">Leucine-rich repeat</keyword>
<evidence type="ECO:0000256" key="4">
    <source>
        <dbReference type="RuleBase" id="RU369103"/>
    </source>
</evidence>
<dbReference type="PROSITE" id="PS51450">
    <property type="entry name" value="LRR"/>
    <property type="match status" value="1"/>
</dbReference>
<organism evidence="5 6">
    <name type="scientific">Hippocampus comes</name>
    <name type="common">Tiger tail seahorse</name>
    <dbReference type="NCBI Taxonomy" id="109280"/>
    <lineage>
        <taxon>Eukaryota</taxon>
        <taxon>Metazoa</taxon>
        <taxon>Chordata</taxon>
        <taxon>Craniata</taxon>
        <taxon>Vertebrata</taxon>
        <taxon>Euteleostomi</taxon>
        <taxon>Actinopterygii</taxon>
        <taxon>Neopterygii</taxon>
        <taxon>Teleostei</taxon>
        <taxon>Neoteleostei</taxon>
        <taxon>Acanthomorphata</taxon>
        <taxon>Syngnathiaria</taxon>
        <taxon>Syngnathiformes</taxon>
        <taxon>Syngnathoidei</taxon>
        <taxon>Syngnathidae</taxon>
        <taxon>Hippocampus</taxon>
    </lineage>
</organism>
<evidence type="ECO:0000313" key="5">
    <source>
        <dbReference type="Ensembl" id="ENSHCOP00000019358.1"/>
    </source>
</evidence>
<dbReference type="Gene3D" id="3.80.10.10">
    <property type="entry name" value="Ribonuclease Inhibitor"/>
    <property type="match status" value="1"/>
</dbReference>
<evidence type="ECO:0000313" key="6">
    <source>
        <dbReference type="Proteomes" id="UP000264820"/>
    </source>
</evidence>
<comment type="function">
    <text evidence="4">Multifunctional protein that is involved in the regulation of many processes.</text>
</comment>
<dbReference type="AlphaFoldDB" id="A0A3Q2YNQ7"/>
<dbReference type="GeneTree" id="ENSGT00950000182907"/>
<dbReference type="InterPro" id="IPR045081">
    <property type="entry name" value="AN32"/>
</dbReference>
<dbReference type="SMART" id="SM00365">
    <property type="entry name" value="LRR_SD22"/>
    <property type="match status" value="3"/>
</dbReference>
<reference evidence="5" key="1">
    <citation type="submission" date="2025-08" db="UniProtKB">
        <authorList>
            <consortium name="Ensembl"/>
        </authorList>
    </citation>
    <scope>IDENTIFICATION</scope>
</reference>
<dbReference type="InterPro" id="IPR001611">
    <property type="entry name" value="Leu-rich_rpt"/>
</dbReference>
<comment type="similarity">
    <text evidence="3 4">Belongs to the ANP32 family.</text>
</comment>
<name>A0A3Q2YNQ7_HIPCM</name>
<protein>
    <recommendedName>
        <fullName evidence="4">Acidic leucine-rich nuclear phosphoprotein 32 family member</fullName>
    </recommendedName>
</protein>
<comment type="subcellular location">
    <subcellularLocation>
        <location evidence="4">Nucleus</location>
    </subcellularLocation>
</comment>
<proteinExistence type="inferred from homology"/>